<dbReference type="SUPFAM" id="SSF48264">
    <property type="entry name" value="Cytochrome P450"/>
    <property type="match status" value="1"/>
</dbReference>
<dbReference type="InterPro" id="IPR001128">
    <property type="entry name" value="Cyt_P450"/>
</dbReference>
<dbReference type="EMBL" id="LJGT01000038">
    <property type="protein sequence ID" value="OEU89916.1"/>
    <property type="molecule type" value="Genomic_DNA"/>
</dbReference>
<proteinExistence type="inferred from homology"/>
<sequence>MLAAHTASPLADPGIVPDPYPVYAGLAEHEPVHWCEGLNAWAVMRYRDCAAALKDSRLKAERMEEILHAKFPDRPLPPDSIYHRFTKNVMMYTDPPLHDALRRSTRPGFTGAAHEHYSRVIERVAYELVDSIPRGTTEIDAVSALAAKLPVNAAVSAFGVPEEDLEFVTPRVDTLMTYWSGPQAQPVELDLLLEHLTDLHTYSQELLEGRRGAVVPDTVIARLAAGQADGTEATLQQTVHQLVLLFIALFAPTTPGSASSGMLSFARNPAQIERFLADRACADNVADEVVRYNASNQFTWRVASTPVEINGVKIEEGQNLALFLGAANRDPSVFERPDEFDLDRQNSGRHLSFGLGVHSCLGRQIAALEIKWFFAALFARFPRIRLAGEPEWNSNLEFRSLKSLPLTLN</sequence>
<dbReference type="STRING" id="933944.AN215_09695"/>
<dbReference type="PROSITE" id="PS00086">
    <property type="entry name" value="CYTOCHROME_P450"/>
    <property type="match status" value="1"/>
</dbReference>
<keyword evidence="4" id="KW-1185">Reference proteome</keyword>
<dbReference type="InterPro" id="IPR036396">
    <property type="entry name" value="Cyt_P450_sf"/>
</dbReference>
<evidence type="ECO:0000313" key="4">
    <source>
        <dbReference type="Proteomes" id="UP000176087"/>
    </source>
</evidence>
<dbReference type="InterPro" id="IPR031023">
    <property type="entry name" value="CYP450_TxtE"/>
</dbReference>
<keyword evidence="2" id="KW-0408">Iron</keyword>
<keyword evidence="2" id="KW-0479">Metal-binding</keyword>
<name>A0A1E7JNS5_9ACTN</name>
<dbReference type="Pfam" id="PF00067">
    <property type="entry name" value="p450"/>
    <property type="match status" value="1"/>
</dbReference>
<protein>
    <submittedName>
        <fullName evidence="3">Cytochrome</fullName>
    </submittedName>
</protein>
<dbReference type="Proteomes" id="UP000176087">
    <property type="component" value="Unassembled WGS sequence"/>
</dbReference>
<dbReference type="AlphaFoldDB" id="A0A1E7JNS5"/>
<keyword evidence="2" id="KW-0349">Heme</keyword>
<keyword evidence="2" id="KW-0560">Oxidoreductase</keyword>
<dbReference type="PANTHER" id="PTHR46696:SF1">
    <property type="entry name" value="CYTOCHROME P450 YJIB-RELATED"/>
    <property type="match status" value="1"/>
</dbReference>
<dbReference type="Gene3D" id="1.10.630.10">
    <property type="entry name" value="Cytochrome P450"/>
    <property type="match status" value="1"/>
</dbReference>
<evidence type="ECO:0000256" key="2">
    <source>
        <dbReference type="RuleBase" id="RU000461"/>
    </source>
</evidence>
<dbReference type="PRINTS" id="PR00359">
    <property type="entry name" value="BP450"/>
</dbReference>
<dbReference type="GO" id="GO:0004497">
    <property type="term" value="F:monooxygenase activity"/>
    <property type="evidence" value="ECO:0007669"/>
    <property type="project" value="UniProtKB-KW"/>
</dbReference>
<organism evidence="3 4">
    <name type="scientific">Streptomyces abyssalis</name>
    <dbReference type="NCBI Taxonomy" id="933944"/>
    <lineage>
        <taxon>Bacteria</taxon>
        <taxon>Bacillati</taxon>
        <taxon>Actinomycetota</taxon>
        <taxon>Actinomycetes</taxon>
        <taxon>Kitasatosporales</taxon>
        <taxon>Streptomycetaceae</taxon>
        <taxon>Streptomyces</taxon>
    </lineage>
</organism>
<dbReference type="PANTHER" id="PTHR46696">
    <property type="entry name" value="P450, PUTATIVE (EUROFUNG)-RELATED"/>
    <property type="match status" value="1"/>
</dbReference>
<dbReference type="GO" id="GO:0005506">
    <property type="term" value="F:iron ion binding"/>
    <property type="evidence" value="ECO:0007669"/>
    <property type="project" value="InterPro"/>
</dbReference>
<dbReference type="OrthoDB" id="4258484at2"/>
<dbReference type="GO" id="GO:0020037">
    <property type="term" value="F:heme binding"/>
    <property type="evidence" value="ECO:0007669"/>
    <property type="project" value="InterPro"/>
</dbReference>
<comment type="caution">
    <text evidence="3">The sequence shown here is derived from an EMBL/GenBank/DDBJ whole genome shotgun (WGS) entry which is preliminary data.</text>
</comment>
<gene>
    <name evidence="3" type="ORF">AN215_09695</name>
</gene>
<dbReference type="PATRIC" id="fig|933944.5.peg.380"/>
<dbReference type="NCBIfam" id="TIGR04458">
    <property type="entry name" value="CYP450_TxtE"/>
    <property type="match status" value="1"/>
</dbReference>
<dbReference type="RefSeq" id="WP_070013009.1">
    <property type="nucleotide sequence ID" value="NZ_LJGS01000044.1"/>
</dbReference>
<dbReference type="InterPro" id="IPR017972">
    <property type="entry name" value="Cyt_P450_CS"/>
</dbReference>
<dbReference type="InterPro" id="IPR002397">
    <property type="entry name" value="Cyt_P450_B"/>
</dbReference>
<keyword evidence="2" id="KW-0503">Monooxygenase</keyword>
<evidence type="ECO:0000313" key="3">
    <source>
        <dbReference type="EMBL" id="OEU89916.1"/>
    </source>
</evidence>
<evidence type="ECO:0000256" key="1">
    <source>
        <dbReference type="ARBA" id="ARBA00010617"/>
    </source>
</evidence>
<accession>A0A1E7JNS5</accession>
<reference evidence="3 4" key="1">
    <citation type="journal article" date="2016" name="Front. Microbiol.">
        <title>Comparative Genomics Analysis of Streptomyces Species Reveals Their Adaptation to the Marine Environment and Their Diversity at the Genomic Level.</title>
        <authorList>
            <person name="Tian X."/>
            <person name="Zhang Z."/>
            <person name="Yang T."/>
            <person name="Chen M."/>
            <person name="Li J."/>
            <person name="Chen F."/>
            <person name="Yang J."/>
            <person name="Li W."/>
            <person name="Zhang B."/>
            <person name="Zhang Z."/>
            <person name="Wu J."/>
            <person name="Zhang C."/>
            <person name="Long L."/>
            <person name="Xiao J."/>
        </authorList>
    </citation>
    <scope>NUCLEOTIDE SEQUENCE [LARGE SCALE GENOMIC DNA]</scope>
    <source>
        <strain evidence="3 4">SCSIO 10390</strain>
    </source>
</reference>
<dbReference type="GO" id="GO:0016705">
    <property type="term" value="F:oxidoreductase activity, acting on paired donors, with incorporation or reduction of molecular oxygen"/>
    <property type="evidence" value="ECO:0007669"/>
    <property type="project" value="InterPro"/>
</dbReference>
<comment type="similarity">
    <text evidence="1 2">Belongs to the cytochrome P450 family.</text>
</comment>